<dbReference type="RefSeq" id="WP_093280742.1">
    <property type="nucleotide sequence ID" value="NZ_FOFS01000001.1"/>
</dbReference>
<feature type="domain" description="Tyrosine specific protein phosphatases" evidence="3">
    <location>
        <begin position="131"/>
        <end position="204"/>
    </location>
</feature>
<organism evidence="4 5">
    <name type="scientific">Solimonas aquatica</name>
    <dbReference type="NCBI Taxonomy" id="489703"/>
    <lineage>
        <taxon>Bacteria</taxon>
        <taxon>Pseudomonadati</taxon>
        <taxon>Pseudomonadota</taxon>
        <taxon>Gammaproteobacteria</taxon>
        <taxon>Nevskiales</taxon>
        <taxon>Nevskiaceae</taxon>
        <taxon>Solimonas</taxon>
    </lineage>
</organism>
<dbReference type="InterPro" id="IPR000387">
    <property type="entry name" value="Tyr_Pase_dom"/>
</dbReference>
<name>A0A1H8ZUX4_9GAMM</name>
<keyword evidence="5" id="KW-1185">Reference proteome</keyword>
<proteinExistence type="inferred from homology"/>
<evidence type="ECO:0000313" key="4">
    <source>
        <dbReference type="EMBL" id="SEP68194.1"/>
    </source>
</evidence>
<dbReference type="AlphaFoldDB" id="A0A1H8ZUX4"/>
<evidence type="ECO:0000256" key="2">
    <source>
        <dbReference type="SAM" id="MobiDB-lite"/>
    </source>
</evidence>
<dbReference type="InterPro" id="IPR026893">
    <property type="entry name" value="Tyr/Ser_Pase_IphP-type"/>
</dbReference>
<dbReference type="STRING" id="489703.SAMN04488038_101169"/>
<dbReference type="PROSITE" id="PS50056">
    <property type="entry name" value="TYR_PHOSPHATASE_2"/>
    <property type="match status" value="1"/>
</dbReference>
<gene>
    <name evidence="4" type="ORF">SAMN04488038_101169</name>
</gene>
<accession>A0A1H8ZUX4</accession>
<dbReference type="InterPro" id="IPR016130">
    <property type="entry name" value="Tyr_Pase_AS"/>
</dbReference>
<dbReference type="GO" id="GO:0004721">
    <property type="term" value="F:phosphoprotein phosphatase activity"/>
    <property type="evidence" value="ECO:0007669"/>
    <property type="project" value="InterPro"/>
</dbReference>
<reference evidence="4 5" key="1">
    <citation type="submission" date="2016-10" db="EMBL/GenBank/DDBJ databases">
        <authorList>
            <person name="de Groot N.N."/>
        </authorList>
    </citation>
    <scope>NUCLEOTIDE SEQUENCE [LARGE SCALE GENOMIC DNA]</scope>
    <source>
        <strain evidence="4 5">DSM 25927</strain>
    </source>
</reference>
<dbReference type="InterPro" id="IPR029021">
    <property type="entry name" value="Prot-tyrosine_phosphatase-like"/>
</dbReference>
<evidence type="ECO:0000256" key="1">
    <source>
        <dbReference type="ARBA" id="ARBA00009580"/>
    </source>
</evidence>
<evidence type="ECO:0000259" key="3">
    <source>
        <dbReference type="PROSITE" id="PS50056"/>
    </source>
</evidence>
<protein>
    <submittedName>
        <fullName evidence="4">Protein-tyrosine phosphatase</fullName>
    </submittedName>
</protein>
<evidence type="ECO:0000313" key="5">
    <source>
        <dbReference type="Proteomes" id="UP000199233"/>
    </source>
</evidence>
<dbReference type="Pfam" id="PF13350">
    <property type="entry name" value="Y_phosphatase3"/>
    <property type="match status" value="1"/>
</dbReference>
<dbReference type="EMBL" id="FOFS01000001">
    <property type="protein sequence ID" value="SEP68194.1"/>
    <property type="molecule type" value="Genomic_DNA"/>
</dbReference>
<feature type="region of interest" description="Disordered" evidence="2">
    <location>
        <begin position="1"/>
        <end position="25"/>
    </location>
</feature>
<dbReference type="OrthoDB" id="1188001at2"/>
<dbReference type="Proteomes" id="UP000199233">
    <property type="component" value="Unassembled WGS sequence"/>
</dbReference>
<dbReference type="Gene3D" id="3.90.190.10">
    <property type="entry name" value="Protein tyrosine phosphatase superfamily"/>
    <property type="match status" value="1"/>
</dbReference>
<dbReference type="PANTHER" id="PTHR31126:SF1">
    <property type="entry name" value="TYROSINE SPECIFIC PROTEIN PHOSPHATASES DOMAIN-CONTAINING PROTEIN"/>
    <property type="match status" value="1"/>
</dbReference>
<dbReference type="SUPFAM" id="SSF52799">
    <property type="entry name" value="(Phosphotyrosine protein) phosphatases II"/>
    <property type="match status" value="1"/>
</dbReference>
<dbReference type="PROSITE" id="PS00383">
    <property type="entry name" value="TYR_PHOSPHATASE_1"/>
    <property type="match status" value="1"/>
</dbReference>
<sequence length="266" mass="29632">MSPFESDAPLLNGAPNFRDLGGHLGHEGRRLRRGRVYRSQVLAEIDERDLAVLAELGIGAVCDLRGRREAGHRPNRWPAGAEPLLIAPPRPAEAGARKANPSEWVQAIAHPDFKPEQARAWMLELYRRMPEDFAAHLGLVLRHLARDDAGPVLIHCEAGKDRTGFVCALLLLALGVEEDQVFADYLLSARHYRFESLQRRAEAARGEPLPAHALQSLQALATVHEEYLQAALDALRAEHGNTERYLREAVGFDAQALARLRHQLLE</sequence>
<dbReference type="PANTHER" id="PTHR31126">
    <property type="entry name" value="TYROSINE-PROTEIN PHOSPHATASE"/>
    <property type="match status" value="1"/>
</dbReference>
<comment type="similarity">
    <text evidence="1">Belongs to the protein-tyrosine phosphatase family.</text>
</comment>